<protein>
    <submittedName>
        <fullName evidence="1">ABC transporter permease</fullName>
    </submittedName>
</protein>
<proteinExistence type="predicted"/>
<comment type="caution">
    <text evidence="1">The sequence shown here is derived from an EMBL/GenBank/DDBJ whole genome shotgun (WGS) entry which is preliminary data.</text>
</comment>
<dbReference type="Proteomes" id="UP000316508">
    <property type="component" value="Unassembled WGS sequence"/>
</dbReference>
<dbReference type="EMBL" id="VMHK01000004">
    <property type="protein sequence ID" value="TSJ82997.1"/>
    <property type="molecule type" value="Genomic_DNA"/>
</dbReference>
<evidence type="ECO:0000313" key="3">
    <source>
        <dbReference type="Proteomes" id="UP000316508"/>
    </source>
</evidence>
<organism evidence="1 3">
    <name type="scientific">Bifidobacterium apousia</name>
    <dbReference type="NCBI Taxonomy" id="2750996"/>
    <lineage>
        <taxon>Bacteria</taxon>
        <taxon>Bacillati</taxon>
        <taxon>Actinomycetota</taxon>
        <taxon>Actinomycetes</taxon>
        <taxon>Bifidobacteriales</taxon>
        <taxon>Bifidobacteriaceae</taxon>
        <taxon>Bifidobacterium</taxon>
    </lineage>
</organism>
<gene>
    <name evidence="2" type="ORF">FPK30_05925</name>
    <name evidence="1" type="ORF">FPK30_08115</name>
</gene>
<reference evidence="1 3" key="1">
    <citation type="submission" date="2019-07" db="EMBL/GenBank/DDBJ databases">
        <title>Bifidobacterium asteroides genomes.</title>
        <authorList>
            <person name="Zheng H."/>
        </authorList>
    </citation>
    <scope>NUCLEOTIDE SEQUENCE [LARGE SCALE GENOMIC DNA]</scope>
    <source>
        <strain evidence="1 3">W8102</strain>
    </source>
</reference>
<sequence>MINQIRADFYRQRRSIGMLILLIATMA</sequence>
<evidence type="ECO:0000313" key="2">
    <source>
        <dbReference type="EMBL" id="TSJ82997.1"/>
    </source>
</evidence>
<accession>A0A556R0V6</accession>
<name>A0A556R0V6_9BIFI</name>
<keyword evidence="3" id="KW-1185">Reference proteome</keyword>
<feature type="non-terminal residue" evidence="1">
    <location>
        <position position="27"/>
    </location>
</feature>
<dbReference type="AlphaFoldDB" id="A0A556R0V6"/>
<dbReference type="EMBL" id="VMHK01000014">
    <property type="protein sequence ID" value="TSJ82534.1"/>
    <property type="molecule type" value="Genomic_DNA"/>
</dbReference>
<evidence type="ECO:0000313" key="1">
    <source>
        <dbReference type="EMBL" id="TSJ82534.1"/>
    </source>
</evidence>